<dbReference type="Proteomes" id="UP001138540">
    <property type="component" value="Unassembled WGS sequence"/>
</dbReference>
<dbReference type="RefSeq" id="WP_184153070.1">
    <property type="nucleotide sequence ID" value="NZ_JACHKA010000001.1"/>
</dbReference>
<keyword evidence="1 6" id="KW-0489">Methyltransferase</keyword>
<name>A0ABR6NFE9_9SPHN</name>
<evidence type="ECO:0000256" key="4">
    <source>
        <dbReference type="ARBA" id="ARBA00047422"/>
    </source>
</evidence>
<dbReference type="EC" id="2.1.1.37" evidence="6"/>
<dbReference type="GO" id="GO:0032259">
    <property type="term" value="P:methylation"/>
    <property type="evidence" value="ECO:0007669"/>
    <property type="project" value="UniProtKB-KW"/>
</dbReference>
<evidence type="ECO:0000256" key="3">
    <source>
        <dbReference type="ARBA" id="ARBA00022747"/>
    </source>
</evidence>
<keyword evidence="3" id="KW-0680">Restriction system</keyword>
<evidence type="ECO:0000256" key="1">
    <source>
        <dbReference type="ARBA" id="ARBA00022603"/>
    </source>
</evidence>
<gene>
    <name evidence="6" type="ORF">HNP60_001987</name>
</gene>
<dbReference type="EMBL" id="JACHKA010000001">
    <property type="protein sequence ID" value="MBB5986013.1"/>
    <property type="molecule type" value="Genomic_DNA"/>
</dbReference>
<accession>A0ABR6NFE9</accession>
<dbReference type="InterPro" id="IPR029063">
    <property type="entry name" value="SAM-dependent_MTases_sf"/>
</dbReference>
<evidence type="ECO:0000313" key="6">
    <source>
        <dbReference type="EMBL" id="MBB5986013.1"/>
    </source>
</evidence>
<organism evidence="6 7">
    <name type="scientific">Sphingobium lignivorans</name>
    <dbReference type="NCBI Taxonomy" id="2735886"/>
    <lineage>
        <taxon>Bacteria</taxon>
        <taxon>Pseudomonadati</taxon>
        <taxon>Pseudomonadota</taxon>
        <taxon>Alphaproteobacteria</taxon>
        <taxon>Sphingomonadales</taxon>
        <taxon>Sphingomonadaceae</taxon>
        <taxon>Sphingobium</taxon>
    </lineage>
</organism>
<dbReference type="SUPFAM" id="SSF53335">
    <property type="entry name" value="S-adenosyl-L-methionine-dependent methyltransferases"/>
    <property type="match status" value="1"/>
</dbReference>
<evidence type="ECO:0000313" key="7">
    <source>
        <dbReference type="Proteomes" id="UP001138540"/>
    </source>
</evidence>
<feature type="region of interest" description="Disordered" evidence="5">
    <location>
        <begin position="216"/>
        <end position="371"/>
    </location>
</feature>
<protein>
    <submittedName>
        <fullName evidence="6">DNA (Cytosine-5)-methyltransferase 1</fullName>
        <ecNumber evidence="6">2.1.1.37</ecNumber>
    </submittedName>
</protein>
<keyword evidence="2 6" id="KW-0808">Transferase</keyword>
<proteinExistence type="predicted"/>
<sequence length="451" mass="48107">MTAFYNECDPYAAQWLRNLIDAGHIAPGIVDERDIRDITPAELFEYDQCHFFAGIGVWPYALRRAGWADDRRIWTGSCPCQPFSAAGRAGGFADERHLWPHWFHLISQCSPPVILGEQVASKDGLAWNDLVSVDMEAAGYAFGAVDICAAGITVDWESSQAGEWLRRAIHDCSDPGVTAMLRDFADWAGAGNLGDGGEHIRQRQYFVGVADASSSRAGRHTGAASGAEARSGSTWHPDGHDGGDTLFTGSSTGRLDHHHHQGPQGLAGNDGEALGQRQGSERPASEAGVSDGLDDDDDDRRASASVTGLRDAEHHAEPRGGAQRMADGPHSGRGEERPDVGGIAVGDRTQGLPAGHSSSSSSDHDANAPQRGRPAVDWLFCRDGKWRAVESGTFPLAHEAPARVGRLRAYGNALDAETATEFISTIKAILDGEPDAAVRSDGGIDFEDLIG</sequence>
<feature type="compositionally biased region" description="Low complexity" evidence="5">
    <location>
        <begin position="222"/>
        <end position="233"/>
    </location>
</feature>
<comment type="caution">
    <text evidence="6">The sequence shown here is derived from an EMBL/GenBank/DDBJ whole genome shotgun (WGS) entry which is preliminary data.</text>
</comment>
<dbReference type="Gene3D" id="3.40.50.150">
    <property type="entry name" value="Vaccinia Virus protein VP39"/>
    <property type="match status" value="1"/>
</dbReference>
<evidence type="ECO:0000256" key="5">
    <source>
        <dbReference type="SAM" id="MobiDB-lite"/>
    </source>
</evidence>
<dbReference type="GO" id="GO:0003886">
    <property type="term" value="F:DNA (cytosine-5-)-methyltransferase activity"/>
    <property type="evidence" value="ECO:0007669"/>
    <property type="project" value="UniProtKB-EC"/>
</dbReference>
<feature type="compositionally biased region" description="Basic and acidic residues" evidence="5">
    <location>
        <begin position="330"/>
        <end position="339"/>
    </location>
</feature>
<reference evidence="6 7" key="1">
    <citation type="submission" date="2020-08" db="EMBL/GenBank/DDBJ databases">
        <title>Exploring microbial biodiversity for novel pathways involved in the catabolism of aromatic compounds derived from lignin.</title>
        <authorList>
            <person name="Elkins J."/>
        </authorList>
    </citation>
    <scope>NUCLEOTIDE SEQUENCE [LARGE SCALE GENOMIC DNA]</scope>
    <source>
        <strain evidence="6 7">B1D3A</strain>
    </source>
</reference>
<keyword evidence="7" id="KW-1185">Reference proteome</keyword>
<comment type="catalytic activity">
    <reaction evidence="4">
        <text>a 2'-deoxycytidine in DNA + S-adenosyl-L-methionine = a 5-methyl-2'-deoxycytidine in DNA + S-adenosyl-L-homocysteine + H(+)</text>
        <dbReference type="Rhea" id="RHEA:13681"/>
        <dbReference type="Rhea" id="RHEA-COMP:11369"/>
        <dbReference type="Rhea" id="RHEA-COMP:11370"/>
        <dbReference type="ChEBI" id="CHEBI:15378"/>
        <dbReference type="ChEBI" id="CHEBI:57856"/>
        <dbReference type="ChEBI" id="CHEBI:59789"/>
        <dbReference type="ChEBI" id="CHEBI:85452"/>
        <dbReference type="ChEBI" id="CHEBI:85454"/>
        <dbReference type="EC" id="2.1.1.37"/>
    </reaction>
</comment>
<dbReference type="Pfam" id="PF00145">
    <property type="entry name" value="DNA_methylase"/>
    <property type="match status" value="1"/>
</dbReference>
<dbReference type="InterPro" id="IPR001525">
    <property type="entry name" value="C5_MeTfrase"/>
</dbReference>
<evidence type="ECO:0000256" key="2">
    <source>
        <dbReference type="ARBA" id="ARBA00022679"/>
    </source>
</evidence>